<keyword evidence="4" id="KW-1185">Reference proteome</keyword>
<evidence type="ECO:0000313" key="3">
    <source>
        <dbReference type="EMBL" id="GFH56848.1"/>
    </source>
</evidence>
<dbReference type="Proteomes" id="UP001054902">
    <property type="component" value="Unassembled WGS sequence"/>
</dbReference>
<feature type="region of interest" description="Disordered" evidence="1">
    <location>
        <begin position="124"/>
        <end position="160"/>
    </location>
</feature>
<feature type="compositionally biased region" description="Polar residues" evidence="1">
    <location>
        <begin position="136"/>
        <end position="160"/>
    </location>
</feature>
<protein>
    <submittedName>
        <fullName evidence="3">Uncharacterized protein</fullName>
    </submittedName>
</protein>
<keyword evidence="2" id="KW-0812">Transmembrane</keyword>
<feature type="compositionally biased region" description="Basic and acidic residues" evidence="1">
    <location>
        <begin position="124"/>
        <end position="135"/>
    </location>
</feature>
<comment type="caution">
    <text evidence="3">The sequence shown here is derived from an EMBL/GenBank/DDBJ whole genome shotgun (WGS) entry which is preliminary data.</text>
</comment>
<keyword evidence="2" id="KW-0472">Membrane</keyword>
<evidence type="ECO:0000256" key="2">
    <source>
        <dbReference type="SAM" id="Phobius"/>
    </source>
</evidence>
<evidence type="ECO:0000256" key="1">
    <source>
        <dbReference type="SAM" id="MobiDB-lite"/>
    </source>
</evidence>
<dbReference type="AlphaFoldDB" id="A0AAD3D358"/>
<organism evidence="3 4">
    <name type="scientific">Chaetoceros tenuissimus</name>
    <dbReference type="NCBI Taxonomy" id="426638"/>
    <lineage>
        <taxon>Eukaryota</taxon>
        <taxon>Sar</taxon>
        <taxon>Stramenopiles</taxon>
        <taxon>Ochrophyta</taxon>
        <taxon>Bacillariophyta</taxon>
        <taxon>Coscinodiscophyceae</taxon>
        <taxon>Chaetocerotophycidae</taxon>
        <taxon>Chaetocerotales</taxon>
        <taxon>Chaetocerotaceae</taxon>
        <taxon>Chaetoceros</taxon>
    </lineage>
</organism>
<reference evidence="3 4" key="1">
    <citation type="journal article" date="2021" name="Sci. Rep.">
        <title>The genome of the diatom Chaetoceros tenuissimus carries an ancient integrated fragment of an extant virus.</title>
        <authorList>
            <person name="Hongo Y."/>
            <person name="Kimura K."/>
            <person name="Takaki Y."/>
            <person name="Yoshida Y."/>
            <person name="Baba S."/>
            <person name="Kobayashi G."/>
            <person name="Nagasaki K."/>
            <person name="Hano T."/>
            <person name="Tomaru Y."/>
        </authorList>
    </citation>
    <scope>NUCLEOTIDE SEQUENCE [LARGE SCALE GENOMIC DNA]</scope>
    <source>
        <strain evidence="3 4">NIES-3715</strain>
    </source>
</reference>
<dbReference type="EMBL" id="BLLK01000056">
    <property type="protein sequence ID" value="GFH56848.1"/>
    <property type="molecule type" value="Genomic_DNA"/>
</dbReference>
<feature type="transmembrane region" description="Helical" evidence="2">
    <location>
        <begin position="28"/>
        <end position="46"/>
    </location>
</feature>
<sequence length="185" mass="20944">MVKIYTPCYEITFWEKFNRNIPPTQRNLGGGAISIATLLMIITVCSSNDQKGFHIALTFLACFLYLLGVLILTSQFEEKQSLSAFFKFQSFSAEESAPDDDHHQIILDVPRPMEDYHPSRKAYETPHISEHDVESNSKLSSLRTVKNCSSNDHGRTSSNPKIWTQVSKSLLKFCSNSGFVSTRRS</sequence>
<gene>
    <name evidence="3" type="ORF">CTEN210_13324</name>
</gene>
<feature type="transmembrane region" description="Helical" evidence="2">
    <location>
        <begin position="53"/>
        <end position="72"/>
    </location>
</feature>
<accession>A0AAD3D358</accession>
<evidence type="ECO:0000313" key="4">
    <source>
        <dbReference type="Proteomes" id="UP001054902"/>
    </source>
</evidence>
<keyword evidence="2" id="KW-1133">Transmembrane helix</keyword>
<proteinExistence type="predicted"/>
<name>A0AAD3D358_9STRA</name>